<keyword evidence="4" id="KW-0378">Hydrolase</keyword>
<protein>
    <submittedName>
        <fullName evidence="4">Clp protease</fullName>
    </submittedName>
</protein>
<evidence type="ECO:0000256" key="2">
    <source>
        <dbReference type="SAM" id="MobiDB-lite"/>
    </source>
</evidence>
<organism evidence="4 5">
    <name type="scientific">Streptomyces cacaoi</name>
    <dbReference type="NCBI Taxonomy" id="1898"/>
    <lineage>
        <taxon>Bacteria</taxon>
        <taxon>Bacillati</taxon>
        <taxon>Actinomycetota</taxon>
        <taxon>Actinomycetes</taxon>
        <taxon>Kitasatosporales</taxon>
        <taxon>Streptomycetaceae</taxon>
        <taxon>Streptomyces</taxon>
    </lineage>
</organism>
<dbReference type="RefSeq" id="WP_030892787.1">
    <property type="nucleotide sequence ID" value="NZ_BJMM01000018.1"/>
</dbReference>
<feature type="compositionally biased region" description="Basic residues" evidence="2">
    <location>
        <begin position="117"/>
        <end position="128"/>
    </location>
</feature>
<evidence type="ECO:0000313" key="4">
    <source>
        <dbReference type="EMBL" id="GEB51091.1"/>
    </source>
</evidence>
<dbReference type="PROSITE" id="PS51903">
    <property type="entry name" value="CLP_R"/>
    <property type="match status" value="1"/>
</dbReference>
<proteinExistence type="predicted"/>
<dbReference type="OrthoDB" id="3628183at2"/>
<dbReference type="GO" id="GO:0008233">
    <property type="term" value="F:peptidase activity"/>
    <property type="evidence" value="ECO:0007669"/>
    <property type="project" value="UniProtKB-KW"/>
</dbReference>
<gene>
    <name evidence="4" type="ORF">SCA03_36420</name>
</gene>
<sequence>MFERFSAAAREVVTGAQQEARALGHERIGTEHLVLAALRHPRQPGTTTLRGLGVTAEACRTAVAAVVTGRDAALDAEDARALRSLGVDLEAVRGRAEEAFGPGALDSPQTPAPAPSTRRRTPFGRRRGTGSGPATLPRHLPFTAGAKKALELSLRECLARKDRRIGVEHLVLGLLRCADRTSLALFERLGVDPAAAHARVLDELRHTA</sequence>
<dbReference type="EMBL" id="BJMM01000018">
    <property type="protein sequence ID" value="GEB51091.1"/>
    <property type="molecule type" value="Genomic_DNA"/>
</dbReference>
<evidence type="ECO:0000259" key="3">
    <source>
        <dbReference type="PROSITE" id="PS51903"/>
    </source>
</evidence>
<dbReference type="InterPro" id="IPR004176">
    <property type="entry name" value="Clp_R_N"/>
</dbReference>
<dbReference type="Gene3D" id="1.10.1780.10">
    <property type="entry name" value="Clp, N-terminal domain"/>
    <property type="match status" value="2"/>
</dbReference>
<evidence type="ECO:0000256" key="1">
    <source>
        <dbReference type="PROSITE-ProRule" id="PRU01251"/>
    </source>
</evidence>
<keyword evidence="4" id="KW-0645">Protease</keyword>
<dbReference type="Pfam" id="PF02861">
    <property type="entry name" value="Clp_N"/>
    <property type="match status" value="2"/>
</dbReference>
<dbReference type="AlphaFoldDB" id="A0A4Y3R0L2"/>
<keyword evidence="1" id="KW-0677">Repeat</keyword>
<dbReference type="GO" id="GO:0006508">
    <property type="term" value="P:proteolysis"/>
    <property type="evidence" value="ECO:0007669"/>
    <property type="project" value="UniProtKB-KW"/>
</dbReference>
<dbReference type="SUPFAM" id="SSF81923">
    <property type="entry name" value="Double Clp-N motif"/>
    <property type="match status" value="2"/>
</dbReference>
<feature type="region of interest" description="Disordered" evidence="2">
    <location>
        <begin position="99"/>
        <end position="139"/>
    </location>
</feature>
<evidence type="ECO:0000313" key="5">
    <source>
        <dbReference type="Proteomes" id="UP000319210"/>
    </source>
</evidence>
<reference evidence="4 5" key="1">
    <citation type="submission" date="2019-06" db="EMBL/GenBank/DDBJ databases">
        <title>Whole genome shotgun sequence of Streptomyces cacaoi subsp. cacaoi NBRC 12748.</title>
        <authorList>
            <person name="Hosoyama A."/>
            <person name="Uohara A."/>
            <person name="Ohji S."/>
            <person name="Ichikawa N."/>
        </authorList>
    </citation>
    <scope>NUCLEOTIDE SEQUENCE [LARGE SCALE GENOMIC DNA]</scope>
    <source>
        <strain evidence="4 5">NBRC 12748</strain>
    </source>
</reference>
<keyword evidence="5" id="KW-1185">Reference proteome</keyword>
<name>A0A4Y3R0L2_STRCI</name>
<comment type="caution">
    <text evidence="4">The sequence shown here is derived from an EMBL/GenBank/DDBJ whole genome shotgun (WGS) entry which is preliminary data.</text>
</comment>
<dbReference type="Proteomes" id="UP000319210">
    <property type="component" value="Unassembled WGS sequence"/>
</dbReference>
<feature type="domain" description="Clp R" evidence="3">
    <location>
        <begin position="2"/>
        <end position="207"/>
    </location>
</feature>
<dbReference type="InterPro" id="IPR036628">
    <property type="entry name" value="Clp_N_dom_sf"/>
</dbReference>
<accession>A0A4Y3R0L2</accession>